<keyword evidence="1" id="KW-0143">Chaperone</keyword>
<comment type="caution">
    <text evidence="2">The sequence shown here is derived from an EMBL/GenBank/DDBJ whole genome shotgun (WGS) entry which is preliminary data.</text>
</comment>
<dbReference type="STRING" id="1089455.MOPEL_003_01170"/>
<dbReference type="Proteomes" id="UP000004367">
    <property type="component" value="Unassembled WGS sequence"/>
</dbReference>
<proteinExistence type="predicted"/>
<dbReference type="EMBL" id="BAFE01000003">
    <property type="protein sequence ID" value="GAB47092.1"/>
    <property type="molecule type" value="Genomic_DNA"/>
</dbReference>
<gene>
    <name evidence="2" type="ORF">MOPEL_003_01170</name>
</gene>
<dbReference type="SUPFAM" id="SSF89155">
    <property type="entry name" value="TorD-like"/>
    <property type="match status" value="1"/>
</dbReference>
<evidence type="ECO:0000256" key="1">
    <source>
        <dbReference type="ARBA" id="ARBA00023186"/>
    </source>
</evidence>
<dbReference type="PANTHER" id="PTHR34227:SF1">
    <property type="entry name" value="DIMETHYL SULFOXIDE REDUCTASE CHAPERONE-RELATED"/>
    <property type="match status" value="1"/>
</dbReference>
<keyword evidence="3" id="KW-1185">Reference proteome</keyword>
<dbReference type="Pfam" id="PF02613">
    <property type="entry name" value="Nitrate_red_del"/>
    <property type="match status" value="1"/>
</dbReference>
<dbReference type="eggNOG" id="COG3381">
    <property type="taxonomic scope" value="Bacteria"/>
</dbReference>
<dbReference type="PANTHER" id="PTHR34227">
    <property type="entry name" value="CHAPERONE PROTEIN YCDY"/>
    <property type="match status" value="1"/>
</dbReference>
<evidence type="ECO:0000313" key="3">
    <source>
        <dbReference type="Proteomes" id="UP000004367"/>
    </source>
</evidence>
<accession>H5UMY4</accession>
<dbReference type="InterPro" id="IPR020945">
    <property type="entry name" value="DMSO/NO3_reduct_chaperone"/>
</dbReference>
<protein>
    <submittedName>
        <fullName evidence="2">Uncharacterized protein</fullName>
    </submittedName>
</protein>
<dbReference type="InterPro" id="IPR036411">
    <property type="entry name" value="TorD-like_sf"/>
</dbReference>
<dbReference type="AlphaFoldDB" id="H5UMY4"/>
<dbReference type="Gene3D" id="1.10.3480.10">
    <property type="entry name" value="TorD-like"/>
    <property type="match status" value="1"/>
</dbReference>
<reference evidence="2 3" key="1">
    <citation type="submission" date="2012-02" db="EMBL/GenBank/DDBJ databases">
        <title>Whole genome shotgun sequence of Mobilicoccus pelagius NBRC 104925.</title>
        <authorList>
            <person name="Yoshida Y."/>
            <person name="Hosoyama A."/>
            <person name="Tsuchikane K."/>
            <person name="Katsumata H."/>
            <person name="Yamazaki S."/>
            <person name="Fujita N."/>
        </authorList>
    </citation>
    <scope>NUCLEOTIDE SEQUENCE [LARGE SCALE GENOMIC DNA]</scope>
    <source>
        <strain evidence="2 3">NBRC 104925</strain>
    </source>
</reference>
<evidence type="ECO:0000313" key="2">
    <source>
        <dbReference type="EMBL" id="GAB47092.1"/>
    </source>
</evidence>
<dbReference type="InterPro" id="IPR050289">
    <property type="entry name" value="TorD/DmsD_chaperones"/>
</dbReference>
<name>H5UMY4_9MICO</name>
<dbReference type="RefSeq" id="WP_009480990.1">
    <property type="nucleotide sequence ID" value="NZ_BAFE01000003.1"/>
</dbReference>
<sequence length="224" mass="24080">MSTPLPWPEVGDAVPPAPRPERLDVLAGAATALSRWFLTPPDAAALAALGEPGVLEDWPVPLDDAGRDGLRLLAGPHDAGEVAVDHARLFVGPGHLRAAPYESVHTSEEGLLFEPETLDVRAWYHHYDLAAPREGREPDDHVGLELEFVATLASWAWEALERGDTDAAAVFAEGARGFCETHLGQWGVGFAELAAREARTDFYRGVASLTSGFLLALPHLLEPS</sequence>
<organism evidence="2 3">
    <name type="scientific">Mobilicoccus pelagius NBRC 104925</name>
    <dbReference type="NCBI Taxonomy" id="1089455"/>
    <lineage>
        <taxon>Bacteria</taxon>
        <taxon>Bacillati</taxon>
        <taxon>Actinomycetota</taxon>
        <taxon>Actinomycetes</taxon>
        <taxon>Micrococcales</taxon>
        <taxon>Dermatophilaceae</taxon>
        <taxon>Mobilicoccus</taxon>
    </lineage>
</organism>